<keyword evidence="2" id="KW-1185">Reference proteome</keyword>
<dbReference type="KEGG" id="smf:Smon_0545"/>
<dbReference type="STRING" id="519441.Smon_0545"/>
<evidence type="ECO:0000313" key="2">
    <source>
        <dbReference type="Proteomes" id="UP000002072"/>
    </source>
</evidence>
<organism evidence="1 2">
    <name type="scientific">Streptobacillus moniliformis (strain ATCC 14647 / DSM 12112 / NCTC 10651 / 9901)</name>
    <dbReference type="NCBI Taxonomy" id="519441"/>
    <lineage>
        <taxon>Bacteria</taxon>
        <taxon>Fusobacteriati</taxon>
        <taxon>Fusobacteriota</taxon>
        <taxon>Fusobacteriia</taxon>
        <taxon>Fusobacteriales</taxon>
        <taxon>Leptotrichiaceae</taxon>
        <taxon>Streptobacillus</taxon>
    </lineage>
</organism>
<dbReference type="GeneID" id="54763072"/>
<proteinExistence type="predicted"/>
<accession>D1AXJ9</accession>
<protein>
    <submittedName>
        <fullName evidence="1">Uncharacterized protein</fullName>
    </submittedName>
</protein>
<gene>
    <name evidence="1" type="ordered locus">Smon_0545</name>
</gene>
<sequence length="50" mass="5739">MNKEELMVLGLTEEQANKVLVEFNAKLKEVTDEKRVGGHKKKLVHTSIQF</sequence>
<dbReference type="RefSeq" id="WP_012858580.1">
    <property type="nucleotide sequence ID" value="NC_013515.1"/>
</dbReference>
<dbReference type="AlphaFoldDB" id="D1AXJ9"/>
<name>D1AXJ9_STRM9</name>
<dbReference type="EMBL" id="CP001779">
    <property type="protein sequence ID" value="ACZ01025.1"/>
    <property type="molecule type" value="Genomic_DNA"/>
</dbReference>
<reference evidence="1 2" key="1">
    <citation type="journal article" date="2009" name="Stand. Genomic Sci.">
        <title>Complete genome sequence of Streptobacillus moniliformis type strain (9901T).</title>
        <authorList>
            <person name="Nolan M."/>
            <person name="Gronow S."/>
            <person name="Lapidus A."/>
            <person name="Ivanova N."/>
            <person name="Copeland A."/>
            <person name="Lucas S."/>
            <person name="Del Rio T.G."/>
            <person name="Chen F."/>
            <person name="Tice H."/>
            <person name="Pitluck S."/>
            <person name="Cheng J.F."/>
            <person name="Sims D."/>
            <person name="Meincke L."/>
            <person name="Bruce D."/>
            <person name="Goodwin L."/>
            <person name="Brettin T."/>
            <person name="Han C."/>
            <person name="Detter J.C."/>
            <person name="Ovchinikova G."/>
            <person name="Pati A."/>
            <person name="Mavromatis K."/>
            <person name="Mikhailova N."/>
            <person name="Chen A."/>
            <person name="Palaniappan K."/>
            <person name="Land M."/>
            <person name="Hauser L."/>
            <person name="Chang Y.J."/>
            <person name="Jeffries C.D."/>
            <person name="Rohde M."/>
            <person name="Sproer C."/>
            <person name="Goker M."/>
            <person name="Bristow J."/>
            <person name="Eisen J.A."/>
            <person name="Markowitz V."/>
            <person name="Hugenholtz P."/>
            <person name="Kyrpides N.C."/>
            <person name="Klenk H.P."/>
            <person name="Chain P."/>
        </authorList>
    </citation>
    <scope>NUCLEOTIDE SEQUENCE [LARGE SCALE GENOMIC DNA]</scope>
    <source>
        <strain evidence="2">ATCC 14647 / DSM 12112 / NCTC 10651 / 9901</strain>
    </source>
</reference>
<dbReference type="HOGENOM" id="CLU_3123265_0_0_0"/>
<evidence type="ECO:0000313" key="1">
    <source>
        <dbReference type="EMBL" id="ACZ01025.1"/>
    </source>
</evidence>
<dbReference type="Proteomes" id="UP000002072">
    <property type="component" value="Chromosome"/>
</dbReference>